<dbReference type="PRINTS" id="PR00081">
    <property type="entry name" value="GDHRDH"/>
</dbReference>
<comment type="similarity">
    <text evidence="1">Belongs to the short-chain dehydrogenases/reductases (SDR) family.</text>
</comment>
<dbReference type="InterPro" id="IPR036291">
    <property type="entry name" value="NAD(P)-bd_dom_sf"/>
</dbReference>
<dbReference type="CDD" id="cd05233">
    <property type="entry name" value="SDR_c"/>
    <property type="match status" value="1"/>
</dbReference>
<dbReference type="InterPro" id="IPR002347">
    <property type="entry name" value="SDR_fam"/>
</dbReference>
<dbReference type="PROSITE" id="PS00061">
    <property type="entry name" value="ADH_SHORT"/>
    <property type="match status" value="1"/>
</dbReference>
<gene>
    <name evidence="3" type="ORF">SAMN06295920_110189</name>
</gene>
<name>A0A1T5FST1_9SPHN</name>
<dbReference type="GO" id="GO:0016491">
    <property type="term" value="F:oxidoreductase activity"/>
    <property type="evidence" value="ECO:0007669"/>
    <property type="project" value="UniProtKB-KW"/>
</dbReference>
<dbReference type="SUPFAM" id="SSF51735">
    <property type="entry name" value="NAD(P)-binding Rossmann-fold domains"/>
    <property type="match status" value="1"/>
</dbReference>
<dbReference type="Pfam" id="PF13561">
    <property type="entry name" value="adh_short_C2"/>
    <property type="match status" value="1"/>
</dbReference>
<protein>
    <submittedName>
        <fullName evidence="3">NAD(P)-dependent dehydrogenase, short-chain alcohol dehydrogenase family</fullName>
    </submittedName>
</protein>
<sequence>MTRTAIVTGAANGIGTAIASALVRKGYRVGLLDLDAQAVEARTAEIGEGAVALAADVSDPAAVTRAFDGFGDAPDLVVNNAGIVRFGPLAEQEVTDFEAVLRINLLGAYIVTREAVRRMVGRGSGHVISITSTNAYNPGPGSGAYPASKIALLQLMKQFALEYGEAGLRFNSIAPGFIDGGMSTPIYADPKVRAARSGGVPLKRLGVPEDIAHAVLMLDAEGSSYITGIDLLVDGGVTHAVLKNLPRD</sequence>
<dbReference type="Gene3D" id="3.40.50.720">
    <property type="entry name" value="NAD(P)-binding Rossmann-like Domain"/>
    <property type="match status" value="1"/>
</dbReference>
<evidence type="ECO:0000256" key="2">
    <source>
        <dbReference type="ARBA" id="ARBA00023002"/>
    </source>
</evidence>
<accession>A0A1T5FST1</accession>
<reference evidence="4" key="1">
    <citation type="submission" date="2017-02" db="EMBL/GenBank/DDBJ databases">
        <authorList>
            <person name="Varghese N."/>
            <person name="Submissions S."/>
        </authorList>
    </citation>
    <scope>NUCLEOTIDE SEQUENCE [LARGE SCALE GENOMIC DNA]</scope>
    <source>
        <strain evidence="4">UM2</strain>
    </source>
</reference>
<evidence type="ECO:0000256" key="1">
    <source>
        <dbReference type="ARBA" id="ARBA00006484"/>
    </source>
</evidence>
<proteinExistence type="inferred from homology"/>
<dbReference type="EMBL" id="FUYM01000010">
    <property type="protein sequence ID" value="SKB99223.1"/>
    <property type="molecule type" value="Genomic_DNA"/>
</dbReference>
<keyword evidence="2" id="KW-0560">Oxidoreductase</keyword>
<dbReference type="AlphaFoldDB" id="A0A1T5FST1"/>
<dbReference type="STRING" id="439228.SAMN06295920_110189"/>
<organism evidence="3 4">
    <name type="scientific">Rhizorhabdus histidinilytica</name>
    <dbReference type="NCBI Taxonomy" id="439228"/>
    <lineage>
        <taxon>Bacteria</taxon>
        <taxon>Pseudomonadati</taxon>
        <taxon>Pseudomonadota</taxon>
        <taxon>Alphaproteobacteria</taxon>
        <taxon>Sphingomonadales</taxon>
        <taxon>Sphingomonadaceae</taxon>
        <taxon>Rhizorhabdus</taxon>
    </lineage>
</organism>
<dbReference type="InterPro" id="IPR020904">
    <property type="entry name" value="Sc_DH/Rdtase_CS"/>
</dbReference>
<keyword evidence="4" id="KW-1185">Reference proteome</keyword>
<evidence type="ECO:0000313" key="3">
    <source>
        <dbReference type="EMBL" id="SKB99223.1"/>
    </source>
</evidence>
<dbReference type="PANTHER" id="PTHR43669:SF3">
    <property type="entry name" value="ALCOHOL DEHYDROGENASE, PUTATIVE (AFU_ORTHOLOGUE AFUA_3G03445)-RELATED"/>
    <property type="match status" value="1"/>
</dbReference>
<dbReference type="Proteomes" id="UP000189818">
    <property type="component" value="Unassembled WGS sequence"/>
</dbReference>
<dbReference type="PRINTS" id="PR00080">
    <property type="entry name" value="SDRFAMILY"/>
</dbReference>
<dbReference type="RefSeq" id="WP_079649981.1">
    <property type="nucleotide sequence ID" value="NZ_FUYM01000010.1"/>
</dbReference>
<dbReference type="PANTHER" id="PTHR43669">
    <property type="entry name" value="5-KETO-D-GLUCONATE 5-REDUCTASE"/>
    <property type="match status" value="1"/>
</dbReference>
<evidence type="ECO:0000313" key="4">
    <source>
        <dbReference type="Proteomes" id="UP000189818"/>
    </source>
</evidence>
<dbReference type="OrthoDB" id="9789398at2"/>
<dbReference type="FunFam" id="3.40.50.720:FF:000084">
    <property type="entry name" value="Short-chain dehydrogenase reductase"/>
    <property type="match status" value="1"/>
</dbReference>